<evidence type="ECO:0000313" key="1">
    <source>
        <dbReference type="EMBL" id="TWT86428.1"/>
    </source>
</evidence>
<keyword evidence="2" id="KW-1185">Reference proteome</keyword>
<evidence type="ECO:0000313" key="2">
    <source>
        <dbReference type="Proteomes" id="UP000316213"/>
    </source>
</evidence>
<gene>
    <name evidence="1" type="ORF">Pla100_60530</name>
</gene>
<dbReference type="EMBL" id="SJPM01000033">
    <property type="protein sequence ID" value="TWT86428.1"/>
    <property type="molecule type" value="Genomic_DNA"/>
</dbReference>
<organism evidence="1 2">
    <name type="scientific">Neorhodopirellula pilleata</name>
    <dbReference type="NCBI Taxonomy" id="2714738"/>
    <lineage>
        <taxon>Bacteria</taxon>
        <taxon>Pseudomonadati</taxon>
        <taxon>Planctomycetota</taxon>
        <taxon>Planctomycetia</taxon>
        <taxon>Pirellulales</taxon>
        <taxon>Pirellulaceae</taxon>
        <taxon>Neorhodopirellula</taxon>
    </lineage>
</organism>
<comment type="caution">
    <text evidence="1">The sequence shown here is derived from an EMBL/GenBank/DDBJ whole genome shotgun (WGS) entry which is preliminary data.</text>
</comment>
<name>A0A5C5ZGZ3_9BACT</name>
<proteinExistence type="predicted"/>
<sequence>MARLPCSVKLYADPGAVTTGASLTASTVMAMVPEASALSDAKAAISSAVNARAYTRASSIWPLKSCSVPPLP</sequence>
<dbReference type="Proteomes" id="UP000316213">
    <property type="component" value="Unassembled WGS sequence"/>
</dbReference>
<accession>A0A5C5ZGZ3</accession>
<reference evidence="1 2" key="1">
    <citation type="submission" date="2019-02" db="EMBL/GenBank/DDBJ databases">
        <title>Deep-cultivation of Planctomycetes and their phenomic and genomic characterization uncovers novel biology.</title>
        <authorList>
            <person name="Wiegand S."/>
            <person name="Jogler M."/>
            <person name="Boedeker C."/>
            <person name="Pinto D."/>
            <person name="Vollmers J."/>
            <person name="Rivas-Marin E."/>
            <person name="Kohn T."/>
            <person name="Peeters S.H."/>
            <person name="Heuer A."/>
            <person name="Rast P."/>
            <person name="Oberbeckmann S."/>
            <person name="Bunk B."/>
            <person name="Jeske O."/>
            <person name="Meyerdierks A."/>
            <person name="Storesund J.E."/>
            <person name="Kallscheuer N."/>
            <person name="Luecker S."/>
            <person name="Lage O.M."/>
            <person name="Pohl T."/>
            <person name="Merkel B.J."/>
            <person name="Hornburger P."/>
            <person name="Mueller R.-W."/>
            <person name="Bruemmer F."/>
            <person name="Labrenz M."/>
            <person name="Spormann A.M."/>
            <person name="Op Den Camp H."/>
            <person name="Overmann J."/>
            <person name="Amann R."/>
            <person name="Jetten M.S.M."/>
            <person name="Mascher T."/>
            <person name="Medema M.H."/>
            <person name="Devos D.P."/>
            <person name="Kaster A.-K."/>
            <person name="Ovreas L."/>
            <person name="Rohde M."/>
            <person name="Galperin M.Y."/>
            <person name="Jogler C."/>
        </authorList>
    </citation>
    <scope>NUCLEOTIDE SEQUENCE [LARGE SCALE GENOMIC DNA]</scope>
    <source>
        <strain evidence="1 2">Pla100</strain>
    </source>
</reference>
<dbReference type="AlphaFoldDB" id="A0A5C5ZGZ3"/>
<protein>
    <submittedName>
        <fullName evidence="1">Uncharacterized protein</fullName>
    </submittedName>
</protein>